<dbReference type="AlphaFoldDB" id="A0A927R4N4"/>
<dbReference type="Pfam" id="PF13181">
    <property type="entry name" value="TPR_8"/>
    <property type="match status" value="2"/>
</dbReference>
<evidence type="ECO:0000313" key="4">
    <source>
        <dbReference type="Proteomes" id="UP000658225"/>
    </source>
</evidence>
<evidence type="ECO:0000259" key="2">
    <source>
        <dbReference type="PROSITE" id="PS50943"/>
    </source>
</evidence>
<dbReference type="SUPFAM" id="SSF48452">
    <property type="entry name" value="TPR-like"/>
    <property type="match status" value="1"/>
</dbReference>
<dbReference type="PROSITE" id="PS50943">
    <property type="entry name" value="HTH_CROC1"/>
    <property type="match status" value="1"/>
</dbReference>
<sequence length="425" mass="49760">MHIGKRLKGLRRLRGMTQAKVSDGITSDSHYSNIEGGRYAPLEGTLKLLAERLSVPSTYLINQSVIDEDMTVLLDQYEDLLDAEEIENARFFFEEHKKSFEYIPSLQQELHFNLLRCTDFFKAGDYDTFGRYYSDTIIPYVDLELLTTLSASIREKYNYISGLYHYIKKNHKESIQFFSCILKMNDDASLHARLTFNIALAHYYLHDYTGALVYAEQSKDHYLNLHNWKKTAECYNLLAVLYKLLNDFDNAELYIHKGLNILNDETEKTYLTLLHNSALIYREKEQYDQALEAINRCISLKKDHNPDDLFISYHVKLKILLRTKDLDAVGDAFELAKNACTTKLDEIHLQVIEGKLCLLRNQSSDYEALIQQCADYYLKHEHWKCLKGITEEFAEYYAKIMQYKKAYNLNKLCLHAIKKIYKEVL</sequence>
<gene>
    <name evidence="3" type="ORF">H4683_002192</name>
</gene>
<dbReference type="SMART" id="SM00530">
    <property type="entry name" value="HTH_XRE"/>
    <property type="match status" value="1"/>
</dbReference>
<dbReference type="SUPFAM" id="SSF47413">
    <property type="entry name" value="lambda repressor-like DNA-binding domains"/>
    <property type="match status" value="1"/>
</dbReference>
<dbReference type="InterPro" id="IPR019734">
    <property type="entry name" value="TPR_rpt"/>
</dbReference>
<dbReference type="PROSITE" id="PS50005">
    <property type="entry name" value="TPR"/>
    <property type="match status" value="1"/>
</dbReference>
<dbReference type="CDD" id="cd00093">
    <property type="entry name" value="HTH_XRE"/>
    <property type="match status" value="1"/>
</dbReference>
<dbReference type="InterPro" id="IPR011990">
    <property type="entry name" value="TPR-like_helical_dom_sf"/>
</dbReference>
<name>A0A927R4N4_9BACL</name>
<comment type="caution">
    <text evidence="3">The sequence shown here is derived from an EMBL/GenBank/DDBJ whole genome shotgun (WGS) entry which is preliminary data.</text>
</comment>
<dbReference type="InterPro" id="IPR001387">
    <property type="entry name" value="Cro/C1-type_HTH"/>
</dbReference>
<evidence type="ECO:0000313" key="3">
    <source>
        <dbReference type="EMBL" id="MBE1555093.1"/>
    </source>
</evidence>
<dbReference type="Gene3D" id="1.10.260.40">
    <property type="entry name" value="lambda repressor-like DNA-binding domains"/>
    <property type="match status" value="1"/>
</dbReference>
<keyword evidence="1" id="KW-0802">TPR repeat</keyword>
<accession>A0A927R4N4</accession>
<dbReference type="InterPro" id="IPR010982">
    <property type="entry name" value="Lambda_DNA-bd_dom_sf"/>
</dbReference>
<protein>
    <submittedName>
        <fullName evidence="3">Transcriptional regulator with XRE-family HTH domain</fullName>
    </submittedName>
</protein>
<feature type="domain" description="HTH cro/C1-type" evidence="2">
    <location>
        <begin position="7"/>
        <end position="60"/>
    </location>
</feature>
<proteinExistence type="predicted"/>
<dbReference type="Gene3D" id="1.25.40.10">
    <property type="entry name" value="Tetratricopeptide repeat domain"/>
    <property type="match status" value="1"/>
</dbReference>
<feature type="repeat" description="TPR" evidence="1">
    <location>
        <begin position="271"/>
        <end position="304"/>
    </location>
</feature>
<evidence type="ECO:0000256" key="1">
    <source>
        <dbReference type="PROSITE-ProRule" id="PRU00339"/>
    </source>
</evidence>
<dbReference type="Proteomes" id="UP000658225">
    <property type="component" value="Unassembled WGS sequence"/>
</dbReference>
<dbReference type="SMART" id="SM00028">
    <property type="entry name" value="TPR"/>
    <property type="match status" value="4"/>
</dbReference>
<dbReference type="Pfam" id="PF12844">
    <property type="entry name" value="HTH_19"/>
    <property type="match status" value="1"/>
</dbReference>
<dbReference type="GO" id="GO:0003677">
    <property type="term" value="F:DNA binding"/>
    <property type="evidence" value="ECO:0007669"/>
    <property type="project" value="InterPro"/>
</dbReference>
<dbReference type="EMBL" id="JADBEL010000011">
    <property type="protein sequence ID" value="MBE1555093.1"/>
    <property type="molecule type" value="Genomic_DNA"/>
</dbReference>
<keyword evidence="4" id="KW-1185">Reference proteome</keyword>
<dbReference type="RefSeq" id="WP_192598840.1">
    <property type="nucleotide sequence ID" value="NZ_JADBEL010000011.1"/>
</dbReference>
<organism evidence="3 4">
    <name type="scientific">Sporosarcina limicola</name>
    <dbReference type="NCBI Taxonomy" id="34101"/>
    <lineage>
        <taxon>Bacteria</taxon>
        <taxon>Bacillati</taxon>
        <taxon>Bacillota</taxon>
        <taxon>Bacilli</taxon>
        <taxon>Bacillales</taxon>
        <taxon>Caryophanaceae</taxon>
        <taxon>Sporosarcina</taxon>
    </lineage>
</organism>
<reference evidence="3" key="1">
    <citation type="submission" date="2020-10" db="EMBL/GenBank/DDBJ databases">
        <title>Genomic Encyclopedia of Type Strains, Phase IV (KMG-IV): sequencing the most valuable type-strain genomes for metagenomic binning, comparative biology and taxonomic classification.</title>
        <authorList>
            <person name="Goeker M."/>
        </authorList>
    </citation>
    <scope>NUCLEOTIDE SEQUENCE</scope>
    <source>
        <strain evidence="3">DSM 13886</strain>
    </source>
</reference>